<dbReference type="InterPro" id="IPR006674">
    <property type="entry name" value="HD_domain"/>
</dbReference>
<keyword evidence="6" id="KW-0175">Coiled coil</keyword>
<comment type="caution">
    <text evidence="8">The sequence shown here is derived from an EMBL/GenBank/DDBJ whole genome shotgun (WGS) entry which is preliminary data.</text>
</comment>
<dbReference type="GO" id="GO:0006402">
    <property type="term" value="P:mRNA catabolic process"/>
    <property type="evidence" value="ECO:0007669"/>
    <property type="project" value="UniProtKB-UniRule"/>
</dbReference>
<evidence type="ECO:0000313" key="8">
    <source>
        <dbReference type="EMBL" id="HGK63817.1"/>
    </source>
</evidence>
<organism evidence="8">
    <name type="scientific">candidate division WOR-3 bacterium</name>
    <dbReference type="NCBI Taxonomy" id="2052148"/>
    <lineage>
        <taxon>Bacteria</taxon>
        <taxon>Bacteria division WOR-3</taxon>
    </lineage>
</organism>
<evidence type="ECO:0000259" key="7">
    <source>
        <dbReference type="PROSITE" id="PS51831"/>
    </source>
</evidence>
<dbReference type="GO" id="GO:0005886">
    <property type="term" value="C:plasma membrane"/>
    <property type="evidence" value="ECO:0007669"/>
    <property type="project" value="UniProtKB-UniRule"/>
</dbReference>
<dbReference type="InterPro" id="IPR006675">
    <property type="entry name" value="HDIG_dom"/>
</dbReference>
<dbReference type="Gene3D" id="1.10.3210.10">
    <property type="entry name" value="Hypothetical protein af1432"/>
    <property type="match status" value="1"/>
</dbReference>
<dbReference type="GO" id="GO:0003723">
    <property type="term" value="F:RNA binding"/>
    <property type="evidence" value="ECO:0007669"/>
    <property type="project" value="UniProtKB-UniRule"/>
</dbReference>
<evidence type="ECO:0000256" key="6">
    <source>
        <dbReference type="SAM" id="Coils"/>
    </source>
</evidence>
<dbReference type="Pfam" id="PF01966">
    <property type="entry name" value="HD"/>
    <property type="match status" value="1"/>
</dbReference>
<comment type="similarity">
    <text evidence="5">Belongs to the RNase Y family.</text>
</comment>
<dbReference type="PROSITE" id="PS50084">
    <property type="entry name" value="KH_TYPE_1"/>
    <property type="match status" value="1"/>
</dbReference>
<dbReference type="PROSITE" id="PS51831">
    <property type="entry name" value="HD"/>
    <property type="match status" value="1"/>
</dbReference>
<name>A0A7V3ZV82_UNCW3</name>
<dbReference type="CDD" id="cd00077">
    <property type="entry name" value="HDc"/>
    <property type="match status" value="1"/>
</dbReference>
<dbReference type="GO" id="GO:0016787">
    <property type="term" value="F:hydrolase activity"/>
    <property type="evidence" value="ECO:0007669"/>
    <property type="project" value="UniProtKB-KW"/>
</dbReference>
<comment type="function">
    <text evidence="5">Endoribonuclease that initiates mRNA decay.</text>
</comment>
<evidence type="ECO:0000256" key="4">
    <source>
        <dbReference type="ARBA" id="ARBA00022884"/>
    </source>
</evidence>
<dbReference type="Pfam" id="PF00013">
    <property type="entry name" value="KH_1"/>
    <property type="match status" value="1"/>
</dbReference>
<evidence type="ECO:0000256" key="5">
    <source>
        <dbReference type="HAMAP-Rule" id="MF_00335"/>
    </source>
</evidence>
<dbReference type="NCBIfam" id="TIGR00277">
    <property type="entry name" value="HDIG"/>
    <property type="match status" value="1"/>
</dbReference>
<dbReference type="InterPro" id="IPR003607">
    <property type="entry name" value="HD/PDEase_dom"/>
</dbReference>
<keyword evidence="2 5" id="KW-0255">Endonuclease</keyword>
<dbReference type="AlphaFoldDB" id="A0A7V3ZV82"/>
<keyword evidence="1 5" id="KW-0540">Nuclease</keyword>
<feature type="coiled-coil region" evidence="6">
    <location>
        <begin position="29"/>
        <end position="97"/>
    </location>
</feature>
<dbReference type="GO" id="GO:0004521">
    <property type="term" value="F:RNA endonuclease activity"/>
    <property type="evidence" value="ECO:0007669"/>
    <property type="project" value="UniProtKB-UniRule"/>
</dbReference>
<keyword evidence="4 5" id="KW-0694">RNA-binding</keyword>
<dbReference type="HAMAP" id="MF_00335">
    <property type="entry name" value="RNase_Y"/>
    <property type="match status" value="1"/>
</dbReference>
<dbReference type="Pfam" id="PF12072">
    <property type="entry name" value="RNase_Y_N"/>
    <property type="match status" value="1"/>
</dbReference>
<dbReference type="SMART" id="SM00322">
    <property type="entry name" value="KH"/>
    <property type="match status" value="1"/>
</dbReference>
<evidence type="ECO:0000256" key="2">
    <source>
        <dbReference type="ARBA" id="ARBA00022759"/>
    </source>
</evidence>
<reference evidence="8" key="1">
    <citation type="journal article" date="2020" name="mSystems">
        <title>Genome- and Community-Level Interaction Insights into Carbon Utilization and Element Cycling Functions of Hydrothermarchaeota in Hydrothermal Sediment.</title>
        <authorList>
            <person name="Zhou Z."/>
            <person name="Liu Y."/>
            <person name="Xu W."/>
            <person name="Pan J."/>
            <person name="Luo Z.H."/>
            <person name="Li M."/>
        </authorList>
    </citation>
    <scope>NUCLEOTIDE SEQUENCE [LARGE SCALE GENOMIC DNA]</scope>
    <source>
        <strain evidence="8">SpSt-697</strain>
    </source>
</reference>
<proteinExistence type="inferred from homology"/>
<sequence>MGVIYGVLLLVLCFLTTYLITKNFWQKKYEEEVRKFNEYQKKIKEEKEKEKLKLIEELRKELEKEKIKILQEYEAKLKEKNKELEKLADTYKQKEKEYYFYLSQLQKKENELLTTEKIYKIKIDYLDKLINEYHTRITKIPNLKIEELKEELKRSLEKEVWNEHFEELKKIKEKAKNEVQILAQKIILEACQKTALPVAKEHSVSFLTIPNDELKGKLIGRKGRNIHLIENLTGAEIIIDDTPQKICIFSFHPKRRALAELLIKEIINEKEISTEIIEKAYQKVLKDFEEKSFQIGLTVCKELGIENFAQELIKTIGEMNFFVTYGQNLLFHSKEVAIIGKNLAINLEINPLNVIRAGILHDIGKILPNQENLPHQTIGANFVKTFEENNIVIEAIAHHHQTDNFPYPECYVVSLANSISHIYGAGKAIDFDEIFKKLIKIEELCEEHQLVKKAYAFQLGREIRVLLKTNKLDEKEGQFLIKDLQQKIRNELNLLGEIKINLIYEL</sequence>
<dbReference type="Gene3D" id="3.30.1370.10">
    <property type="entry name" value="K Homology domain, type 1"/>
    <property type="match status" value="1"/>
</dbReference>
<dbReference type="SUPFAM" id="SSF54791">
    <property type="entry name" value="Eukaryotic type KH-domain (KH-domain type I)"/>
    <property type="match status" value="1"/>
</dbReference>
<feature type="coiled-coil region" evidence="6">
    <location>
        <begin position="158"/>
        <end position="185"/>
    </location>
</feature>
<evidence type="ECO:0000256" key="3">
    <source>
        <dbReference type="ARBA" id="ARBA00022801"/>
    </source>
</evidence>
<accession>A0A7V3ZV82</accession>
<dbReference type="InterPro" id="IPR017705">
    <property type="entry name" value="Ribonuclease_Y"/>
</dbReference>
<protein>
    <recommendedName>
        <fullName evidence="5">Ribonuclease Y</fullName>
        <shortName evidence="5">RNase Y</shortName>
        <ecNumber evidence="5">3.1.-.-</ecNumber>
    </recommendedName>
</protein>
<dbReference type="InterPro" id="IPR004088">
    <property type="entry name" value="KH_dom_type_1"/>
</dbReference>
<dbReference type="InterPro" id="IPR022711">
    <property type="entry name" value="RNase_Y_N"/>
</dbReference>
<dbReference type="SUPFAM" id="SSF109604">
    <property type="entry name" value="HD-domain/PDEase-like"/>
    <property type="match status" value="1"/>
</dbReference>
<dbReference type="EC" id="3.1.-.-" evidence="5"/>
<feature type="domain" description="HD" evidence="7">
    <location>
        <begin position="329"/>
        <end position="422"/>
    </location>
</feature>
<dbReference type="EMBL" id="DTDR01000114">
    <property type="protein sequence ID" value="HGK63817.1"/>
    <property type="molecule type" value="Genomic_DNA"/>
</dbReference>
<dbReference type="InterPro" id="IPR036612">
    <property type="entry name" value="KH_dom_type_1_sf"/>
</dbReference>
<dbReference type="InterPro" id="IPR004087">
    <property type="entry name" value="KH_dom"/>
</dbReference>
<evidence type="ECO:0000256" key="1">
    <source>
        <dbReference type="ARBA" id="ARBA00022722"/>
    </source>
</evidence>
<keyword evidence="3 5" id="KW-0378">Hydrolase</keyword>
<gene>
    <name evidence="5" type="primary">rny</name>
    <name evidence="8" type="ORF">ENU74_04415</name>
</gene>